<organism evidence="1 2">
    <name type="scientific">Anopheles maculatus</name>
    <dbReference type="NCBI Taxonomy" id="74869"/>
    <lineage>
        <taxon>Eukaryota</taxon>
        <taxon>Metazoa</taxon>
        <taxon>Ecdysozoa</taxon>
        <taxon>Arthropoda</taxon>
        <taxon>Hexapoda</taxon>
        <taxon>Insecta</taxon>
        <taxon>Pterygota</taxon>
        <taxon>Neoptera</taxon>
        <taxon>Endopterygota</taxon>
        <taxon>Diptera</taxon>
        <taxon>Nematocera</taxon>
        <taxon>Culicoidea</taxon>
        <taxon>Culicidae</taxon>
        <taxon>Anophelinae</taxon>
        <taxon>Anopheles</taxon>
        <taxon>Anopheles maculatus group</taxon>
    </lineage>
</organism>
<evidence type="ECO:0000313" key="1">
    <source>
        <dbReference type="EnsemblMetazoa" id="AMAM017418-PA"/>
    </source>
</evidence>
<sequence>MHWLESVLLPNRPTNVKSQDAFLFINTDLELFDRCDYSDGSVGLCIPADHCKGIRHRVDRREGIIFCTNGTIVCCLPKDIMDDEQILHDEDQQVEDCEQRYESFRRRNFLANPEMPETKPHIVNLTLAWFINS</sequence>
<name>A0A182T0Z4_9DIPT</name>
<accession>A0A182T0Z4</accession>
<keyword evidence="2" id="KW-1185">Reference proteome</keyword>
<evidence type="ECO:0000313" key="2">
    <source>
        <dbReference type="Proteomes" id="UP000075901"/>
    </source>
</evidence>
<dbReference type="EnsemblMetazoa" id="AMAM017418-RA">
    <property type="protein sequence ID" value="AMAM017418-PA"/>
    <property type="gene ID" value="AMAM017418"/>
</dbReference>
<protein>
    <submittedName>
        <fullName evidence="1">Uncharacterized protein</fullName>
    </submittedName>
</protein>
<reference evidence="1" key="2">
    <citation type="submission" date="2020-05" db="UniProtKB">
        <authorList>
            <consortium name="EnsemblMetazoa"/>
        </authorList>
    </citation>
    <scope>IDENTIFICATION</scope>
    <source>
        <strain evidence="1">maculatus3</strain>
    </source>
</reference>
<dbReference type="Proteomes" id="UP000075901">
    <property type="component" value="Unassembled WGS sequence"/>
</dbReference>
<reference evidence="2" key="1">
    <citation type="submission" date="2013-09" db="EMBL/GenBank/DDBJ databases">
        <title>The Genome Sequence of Anopheles maculatus species B.</title>
        <authorList>
            <consortium name="The Broad Institute Genomics Platform"/>
            <person name="Neafsey D.E."/>
            <person name="Besansky N."/>
            <person name="Howell P."/>
            <person name="Walton C."/>
            <person name="Young S.K."/>
            <person name="Zeng Q."/>
            <person name="Gargeya S."/>
            <person name="Fitzgerald M."/>
            <person name="Haas B."/>
            <person name="Abouelleil A."/>
            <person name="Allen A.W."/>
            <person name="Alvarado L."/>
            <person name="Arachchi H.M."/>
            <person name="Berlin A.M."/>
            <person name="Chapman S.B."/>
            <person name="Gainer-Dewar J."/>
            <person name="Goldberg J."/>
            <person name="Griggs A."/>
            <person name="Gujja S."/>
            <person name="Hansen M."/>
            <person name="Howarth C."/>
            <person name="Imamovic A."/>
            <person name="Ireland A."/>
            <person name="Larimer J."/>
            <person name="McCowan C."/>
            <person name="Murphy C."/>
            <person name="Pearson M."/>
            <person name="Poon T.W."/>
            <person name="Priest M."/>
            <person name="Roberts A."/>
            <person name="Saif S."/>
            <person name="Shea T."/>
            <person name="Sisk P."/>
            <person name="Sykes S."/>
            <person name="Wortman J."/>
            <person name="Nusbaum C."/>
            <person name="Birren B."/>
        </authorList>
    </citation>
    <scope>NUCLEOTIDE SEQUENCE [LARGE SCALE GENOMIC DNA]</scope>
    <source>
        <strain evidence="2">maculatus3</strain>
    </source>
</reference>
<dbReference type="VEuPathDB" id="VectorBase:AMAM017418"/>
<proteinExistence type="predicted"/>
<dbReference type="AlphaFoldDB" id="A0A182T0Z4"/>